<comment type="caution">
    <text evidence="3">The sequence shown here is derived from an EMBL/GenBank/DDBJ whole genome shotgun (WGS) entry which is preliminary data.</text>
</comment>
<feature type="chain" id="PRO_5023011436" evidence="1">
    <location>
        <begin position="20"/>
        <end position="286"/>
    </location>
</feature>
<organism evidence="3 4">
    <name type="scientific">Posidoniimonas corsicana</name>
    <dbReference type="NCBI Taxonomy" id="1938618"/>
    <lineage>
        <taxon>Bacteria</taxon>
        <taxon>Pseudomonadati</taxon>
        <taxon>Planctomycetota</taxon>
        <taxon>Planctomycetia</taxon>
        <taxon>Pirellulales</taxon>
        <taxon>Lacipirellulaceae</taxon>
        <taxon>Posidoniimonas</taxon>
    </lineage>
</organism>
<evidence type="ECO:0000256" key="1">
    <source>
        <dbReference type="SAM" id="SignalP"/>
    </source>
</evidence>
<proteinExistence type="predicted"/>
<dbReference type="Proteomes" id="UP000316714">
    <property type="component" value="Unassembled WGS sequence"/>
</dbReference>
<dbReference type="EMBL" id="SIHJ01000002">
    <property type="protein sequence ID" value="TWT33442.1"/>
    <property type="molecule type" value="Genomic_DNA"/>
</dbReference>
<feature type="signal peptide" evidence="1">
    <location>
        <begin position="1"/>
        <end position="19"/>
    </location>
</feature>
<name>A0A5C5V6T8_9BACT</name>
<keyword evidence="1" id="KW-0732">Signal</keyword>
<feature type="domain" description="ThuA-like" evidence="2">
    <location>
        <begin position="90"/>
        <end position="266"/>
    </location>
</feature>
<gene>
    <name evidence="3" type="ORF">KOR34_32740</name>
</gene>
<dbReference type="InterPro" id="IPR029062">
    <property type="entry name" value="Class_I_gatase-like"/>
</dbReference>
<dbReference type="AlphaFoldDB" id="A0A5C5V6T8"/>
<dbReference type="InterPro" id="IPR029010">
    <property type="entry name" value="ThuA-like"/>
</dbReference>
<dbReference type="PANTHER" id="PTHR40469">
    <property type="entry name" value="SECRETED GLYCOSYL HYDROLASE"/>
    <property type="match status" value="1"/>
</dbReference>
<keyword evidence="4" id="KW-1185">Reference proteome</keyword>
<evidence type="ECO:0000259" key="2">
    <source>
        <dbReference type="Pfam" id="PF06283"/>
    </source>
</evidence>
<dbReference type="PANTHER" id="PTHR40469:SF2">
    <property type="entry name" value="GALACTOSE-BINDING DOMAIN-LIKE SUPERFAMILY PROTEIN"/>
    <property type="match status" value="1"/>
</dbReference>
<evidence type="ECO:0000313" key="4">
    <source>
        <dbReference type="Proteomes" id="UP000316714"/>
    </source>
</evidence>
<dbReference type="RefSeq" id="WP_146566074.1">
    <property type="nucleotide sequence ID" value="NZ_SIHJ01000002.1"/>
</dbReference>
<dbReference type="Gene3D" id="3.40.50.880">
    <property type="match status" value="1"/>
</dbReference>
<accession>A0A5C5V6T8</accession>
<sequence precursor="true">MRITPLLVCSLLCVTDALADGPSFRMPTYPDKAPPPARTPEEVRALLAGSRPPQEAKELKVLLVAGPKDHSTGEHDYPAWQKVWNPLLSRSANTKVDDAWEFPTEEQAEEADVMVFFQRGRWDSDRARVIDKFLSRGGGLVYIHWAVDGRGGEAEFAKRIGLASKGGSISYRHGPLHVDFSPGADHPIARNLARVDFVDEAYWRLTGDPGDLTLIGTSEEEGKPRPLFWTVERGRGRVFVSIPGHYMWTFDDPAFRALLLRGIAWTGRANVDRFNELVTLDARIEE</sequence>
<dbReference type="OrthoDB" id="233791at2"/>
<dbReference type="Pfam" id="PF06283">
    <property type="entry name" value="ThuA"/>
    <property type="match status" value="1"/>
</dbReference>
<evidence type="ECO:0000313" key="3">
    <source>
        <dbReference type="EMBL" id="TWT33442.1"/>
    </source>
</evidence>
<reference evidence="3 4" key="1">
    <citation type="submission" date="2019-02" db="EMBL/GenBank/DDBJ databases">
        <title>Deep-cultivation of Planctomycetes and their phenomic and genomic characterization uncovers novel biology.</title>
        <authorList>
            <person name="Wiegand S."/>
            <person name="Jogler M."/>
            <person name="Boedeker C."/>
            <person name="Pinto D."/>
            <person name="Vollmers J."/>
            <person name="Rivas-Marin E."/>
            <person name="Kohn T."/>
            <person name="Peeters S.H."/>
            <person name="Heuer A."/>
            <person name="Rast P."/>
            <person name="Oberbeckmann S."/>
            <person name="Bunk B."/>
            <person name="Jeske O."/>
            <person name="Meyerdierks A."/>
            <person name="Storesund J.E."/>
            <person name="Kallscheuer N."/>
            <person name="Luecker S."/>
            <person name="Lage O.M."/>
            <person name="Pohl T."/>
            <person name="Merkel B.J."/>
            <person name="Hornburger P."/>
            <person name="Mueller R.-W."/>
            <person name="Bruemmer F."/>
            <person name="Labrenz M."/>
            <person name="Spormann A.M."/>
            <person name="Op Den Camp H."/>
            <person name="Overmann J."/>
            <person name="Amann R."/>
            <person name="Jetten M.S.M."/>
            <person name="Mascher T."/>
            <person name="Medema M.H."/>
            <person name="Devos D.P."/>
            <person name="Kaster A.-K."/>
            <person name="Ovreas L."/>
            <person name="Rohde M."/>
            <person name="Galperin M.Y."/>
            <person name="Jogler C."/>
        </authorList>
    </citation>
    <scope>NUCLEOTIDE SEQUENCE [LARGE SCALE GENOMIC DNA]</scope>
    <source>
        <strain evidence="3 4">KOR34</strain>
    </source>
</reference>
<protein>
    <submittedName>
        <fullName evidence="3">Trehalose utilization</fullName>
    </submittedName>
</protein>
<dbReference type="SUPFAM" id="SSF52317">
    <property type="entry name" value="Class I glutamine amidotransferase-like"/>
    <property type="match status" value="1"/>
</dbReference>